<proteinExistence type="predicted"/>
<dbReference type="EMBL" id="CAJJDN010000021">
    <property type="protein sequence ID" value="CAD8066365.1"/>
    <property type="molecule type" value="Genomic_DNA"/>
</dbReference>
<feature type="coiled-coil region" evidence="1">
    <location>
        <begin position="55"/>
        <end position="98"/>
    </location>
</feature>
<dbReference type="AlphaFoldDB" id="A0A8S1LJ73"/>
<evidence type="ECO:0000256" key="1">
    <source>
        <dbReference type="SAM" id="Coils"/>
    </source>
</evidence>
<reference evidence="2" key="1">
    <citation type="submission" date="2021-01" db="EMBL/GenBank/DDBJ databases">
        <authorList>
            <consortium name="Genoscope - CEA"/>
            <person name="William W."/>
        </authorList>
    </citation>
    <scope>NUCLEOTIDE SEQUENCE</scope>
</reference>
<gene>
    <name evidence="2" type="ORF">PSON_ATCC_30995.1.T0210297</name>
</gene>
<evidence type="ECO:0000313" key="3">
    <source>
        <dbReference type="Proteomes" id="UP000692954"/>
    </source>
</evidence>
<dbReference type="OrthoDB" id="306886at2759"/>
<evidence type="ECO:0000313" key="2">
    <source>
        <dbReference type="EMBL" id="CAD8066365.1"/>
    </source>
</evidence>
<dbReference type="Proteomes" id="UP000692954">
    <property type="component" value="Unassembled WGS sequence"/>
</dbReference>
<comment type="caution">
    <text evidence="2">The sequence shown here is derived from an EMBL/GenBank/DDBJ whole genome shotgun (WGS) entry which is preliminary data.</text>
</comment>
<organism evidence="2 3">
    <name type="scientific">Paramecium sonneborni</name>
    <dbReference type="NCBI Taxonomy" id="65129"/>
    <lineage>
        <taxon>Eukaryota</taxon>
        <taxon>Sar</taxon>
        <taxon>Alveolata</taxon>
        <taxon>Ciliophora</taxon>
        <taxon>Intramacronucleata</taxon>
        <taxon>Oligohymenophorea</taxon>
        <taxon>Peniculida</taxon>
        <taxon>Parameciidae</taxon>
        <taxon>Paramecium</taxon>
    </lineage>
</organism>
<sequence length="152" mass="18434">MFICCGKKQKIEIANLRSQPLQSVKMQLQEDSIDAKFEFHLEKFQWKLMREATGEELVRQQQKQKEKERLKLEQQQKLQKEDEELQRLQSQIEQQTFVQKEKKQLHDQLNDLFTKLKKDYLITQIKNELLKKMIEDDKKQMGEITNYEFAKS</sequence>
<protein>
    <submittedName>
        <fullName evidence="2">Uncharacterized protein</fullName>
    </submittedName>
</protein>
<keyword evidence="3" id="KW-1185">Reference proteome</keyword>
<name>A0A8S1LJ73_9CILI</name>
<keyword evidence="1" id="KW-0175">Coiled coil</keyword>
<accession>A0A8S1LJ73</accession>